<dbReference type="PANTHER" id="PTHR11076:SF33">
    <property type="entry name" value="DNA POLYMERASE KAPPA"/>
    <property type="match status" value="1"/>
</dbReference>
<dbReference type="SUPFAM" id="SSF56672">
    <property type="entry name" value="DNA/RNA polymerases"/>
    <property type="match status" value="1"/>
</dbReference>
<evidence type="ECO:0000259" key="6">
    <source>
        <dbReference type="PROSITE" id="PS50173"/>
    </source>
</evidence>
<dbReference type="eggNOG" id="COG0389">
    <property type="taxonomic scope" value="Bacteria"/>
</dbReference>
<dbReference type="InterPro" id="IPR043502">
    <property type="entry name" value="DNA/RNA_pol_sf"/>
</dbReference>
<comment type="subunit">
    <text evidence="2">Monomer.</text>
</comment>
<dbReference type="EC" id="2.7.7.7" evidence="3"/>
<comment type="similarity">
    <text evidence="1">Belongs to the DNA polymerase type-Y family.</text>
</comment>
<dbReference type="GO" id="GO:0005829">
    <property type="term" value="C:cytosol"/>
    <property type="evidence" value="ECO:0007669"/>
    <property type="project" value="TreeGrafter"/>
</dbReference>
<organism evidence="7 8">
    <name type="scientific">Hyphomonas atlantica</name>
    <dbReference type="NCBI Taxonomy" id="1280948"/>
    <lineage>
        <taxon>Bacteria</taxon>
        <taxon>Pseudomonadati</taxon>
        <taxon>Pseudomonadota</taxon>
        <taxon>Alphaproteobacteria</taxon>
        <taxon>Hyphomonadales</taxon>
        <taxon>Hyphomonadaceae</taxon>
        <taxon>Hyphomonas</taxon>
    </lineage>
</organism>
<dbReference type="Proteomes" id="UP000024547">
    <property type="component" value="Unassembled WGS sequence"/>
</dbReference>
<keyword evidence="8" id="KW-1185">Reference proteome</keyword>
<dbReference type="InterPro" id="IPR017961">
    <property type="entry name" value="DNA_pol_Y-fam_little_finger"/>
</dbReference>
<evidence type="ECO:0000256" key="3">
    <source>
        <dbReference type="ARBA" id="ARBA00012417"/>
    </source>
</evidence>
<name>A0A059E9T8_9PROT</name>
<accession>A0A059E9T8</accession>
<dbReference type="PROSITE" id="PS50173">
    <property type="entry name" value="UMUC"/>
    <property type="match status" value="1"/>
</dbReference>
<evidence type="ECO:0000256" key="4">
    <source>
        <dbReference type="ARBA" id="ARBA00025589"/>
    </source>
</evidence>
<dbReference type="AlphaFoldDB" id="A0A059E9T8"/>
<gene>
    <name evidence="7" type="ORF">HY36_12700</name>
</gene>
<dbReference type="EMBL" id="AWFH01000002">
    <property type="protein sequence ID" value="KCZ64699.1"/>
    <property type="molecule type" value="Genomic_DNA"/>
</dbReference>
<comment type="caution">
    <text evidence="7">The sequence shown here is derived from an EMBL/GenBank/DDBJ whole genome shotgun (WGS) entry which is preliminary data.</text>
</comment>
<feature type="domain" description="UmuC" evidence="6">
    <location>
        <begin position="26"/>
        <end position="210"/>
    </location>
</feature>
<proteinExistence type="inferred from homology"/>
<dbReference type="Pfam" id="PF11799">
    <property type="entry name" value="IMS_C"/>
    <property type="match status" value="1"/>
</dbReference>
<dbReference type="Gene3D" id="3.40.1170.60">
    <property type="match status" value="1"/>
</dbReference>
<sequence length="434" mass="48763">MFLFRSFCRVFQKGDMKMRKPETIESLYLDFDGFFASVMQQAMPALRGRPVGVIPFESDVADSTVVIACSKEAKAMGCQNVMPVPEARRICPEIVLVTQRPDLFRRAHNTLLNEIACEIPIETVKSIDELCCRLDPGDRRAPEDLADRLKHRISDNVGPYITCSIGFAANRLLAKTACKMDKPNGTTIWHPGDMPAPLLSVPLEDISGIGARLQVRLERAGITSMQALLATQPKQLRNLWGNVNGERMWYALHGYDVKAVPTSRGMYGHGRVLSPGWRTPDKAEACSRLLLMKAARRMRRDGYYARRLYLWLDIRGRGWFGEHTLPSVHDDHACLAALKTIWARARHQIGRKSQIIRAGVTLLDLVPARNRQLDLLTDDDGACQRWETLTHTIDGLNSRFGKRVVTLGEWTPPPGGFTGGKIAFTRIPSAEDFW</sequence>
<dbReference type="GO" id="GO:0003684">
    <property type="term" value="F:damaged DNA binding"/>
    <property type="evidence" value="ECO:0007669"/>
    <property type="project" value="InterPro"/>
</dbReference>
<evidence type="ECO:0000313" key="7">
    <source>
        <dbReference type="EMBL" id="KCZ64699.1"/>
    </source>
</evidence>
<evidence type="ECO:0000256" key="2">
    <source>
        <dbReference type="ARBA" id="ARBA00011245"/>
    </source>
</evidence>
<protein>
    <recommendedName>
        <fullName evidence="3">DNA-directed DNA polymerase</fullName>
        <ecNumber evidence="3">2.7.7.7</ecNumber>
    </recommendedName>
</protein>
<dbReference type="InterPro" id="IPR043128">
    <property type="entry name" value="Rev_trsase/Diguanyl_cyclase"/>
</dbReference>
<evidence type="ECO:0000313" key="8">
    <source>
        <dbReference type="Proteomes" id="UP000024547"/>
    </source>
</evidence>
<dbReference type="InterPro" id="IPR001126">
    <property type="entry name" value="UmuC"/>
</dbReference>
<dbReference type="GO" id="GO:0006281">
    <property type="term" value="P:DNA repair"/>
    <property type="evidence" value="ECO:0007669"/>
    <property type="project" value="InterPro"/>
</dbReference>
<dbReference type="STRING" id="1280948.HY36_12700"/>
<dbReference type="Gene3D" id="1.10.150.20">
    <property type="entry name" value="5' to 3' exonuclease, C-terminal subdomain"/>
    <property type="match status" value="1"/>
</dbReference>
<evidence type="ECO:0000256" key="1">
    <source>
        <dbReference type="ARBA" id="ARBA00010945"/>
    </source>
</evidence>
<comment type="catalytic activity">
    <reaction evidence="5">
        <text>DNA(n) + a 2'-deoxyribonucleoside 5'-triphosphate = DNA(n+1) + diphosphate</text>
        <dbReference type="Rhea" id="RHEA:22508"/>
        <dbReference type="Rhea" id="RHEA-COMP:17339"/>
        <dbReference type="Rhea" id="RHEA-COMP:17340"/>
        <dbReference type="ChEBI" id="CHEBI:33019"/>
        <dbReference type="ChEBI" id="CHEBI:61560"/>
        <dbReference type="ChEBI" id="CHEBI:173112"/>
        <dbReference type="EC" id="2.7.7.7"/>
    </reaction>
</comment>
<dbReference type="PATRIC" id="fig|1280948.3.peg.778"/>
<dbReference type="InterPro" id="IPR050116">
    <property type="entry name" value="DNA_polymerase-Y"/>
</dbReference>
<reference evidence="7 8" key="1">
    <citation type="journal article" date="2014" name="Antonie Van Leeuwenhoek">
        <title>Hyphomonas beringensis sp. nov. and Hyphomonas chukchiensis sp. nov., isolated from surface seawater of the Bering Sea and Chukchi Sea.</title>
        <authorList>
            <person name="Li C."/>
            <person name="Lai Q."/>
            <person name="Li G."/>
            <person name="Dong C."/>
            <person name="Wang J."/>
            <person name="Liao Y."/>
            <person name="Shao Z."/>
        </authorList>
    </citation>
    <scope>NUCLEOTIDE SEQUENCE [LARGE SCALE GENOMIC DNA]</scope>
    <source>
        <strain evidence="7 8">22II1-22F38</strain>
    </source>
</reference>
<dbReference type="GO" id="GO:0003887">
    <property type="term" value="F:DNA-directed DNA polymerase activity"/>
    <property type="evidence" value="ECO:0007669"/>
    <property type="project" value="UniProtKB-KW"/>
</dbReference>
<dbReference type="CDD" id="cd00424">
    <property type="entry name" value="PolY"/>
    <property type="match status" value="1"/>
</dbReference>
<comment type="function">
    <text evidence="4">Poorly processive, error-prone DNA polymerase involved in untargeted mutagenesis. Copies undamaged DNA at stalled replication forks, which arise in vivo from mismatched or misaligned primer ends. These misaligned primers can be extended by PolIV. Exhibits no 3'-5' exonuclease (proofreading) activity. May be involved in translesional synthesis, in conjunction with the beta clamp from PolIII.</text>
</comment>
<dbReference type="GO" id="GO:0009432">
    <property type="term" value="P:SOS response"/>
    <property type="evidence" value="ECO:0007669"/>
    <property type="project" value="TreeGrafter"/>
</dbReference>
<dbReference type="PANTHER" id="PTHR11076">
    <property type="entry name" value="DNA REPAIR POLYMERASE UMUC / TRANSFERASE FAMILY MEMBER"/>
    <property type="match status" value="1"/>
</dbReference>
<evidence type="ECO:0000256" key="5">
    <source>
        <dbReference type="ARBA" id="ARBA00049244"/>
    </source>
</evidence>
<dbReference type="Gene3D" id="3.30.70.270">
    <property type="match status" value="1"/>
</dbReference>
<dbReference type="GO" id="GO:0042276">
    <property type="term" value="P:error-prone translesion synthesis"/>
    <property type="evidence" value="ECO:0007669"/>
    <property type="project" value="TreeGrafter"/>
</dbReference>
<dbReference type="Pfam" id="PF00817">
    <property type="entry name" value="IMS"/>
    <property type="match status" value="1"/>
</dbReference>